<gene>
    <name evidence="1" type="ORF">MSG_02950</name>
</gene>
<name>A0A1Z4EJF8_9MYCO</name>
<dbReference type="KEGG" id="mshg:MSG_02950"/>
<organism evidence="1 2">
    <name type="scientific">Mycobacterium shigaense</name>
    <dbReference type="NCBI Taxonomy" id="722731"/>
    <lineage>
        <taxon>Bacteria</taxon>
        <taxon>Bacillati</taxon>
        <taxon>Actinomycetota</taxon>
        <taxon>Actinomycetes</taxon>
        <taxon>Mycobacteriales</taxon>
        <taxon>Mycobacteriaceae</taxon>
        <taxon>Mycobacterium</taxon>
        <taxon>Mycobacterium simiae complex</taxon>
    </lineage>
</organism>
<keyword evidence="2" id="KW-1185">Reference proteome</keyword>
<reference evidence="2" key="1">
    <citation type="submission" date="2017-06" db="EMBL/GenBank/DDBJ databases">
        <title>Complete Genome Sequence of Mycobacterium shigaense.</title>
        <authorList>
            <person name="Fukano H."/>
            <person name="Yoshida M."/>
            <person name="Kazumi Y."/>
            <person name="Ogura Y."/>
            <person name="Mitarai S."/>
            <person name="Hayashi T."/>
            <person name="Hoshino Y."/>
        </authorList>
    </citation>
    <scope>NUCLEOTIDE SEQUENCE [LARGE SCALE GENOMIC DNA]</scope>
    <source>
        <strain evidence="2">UN-152</strain>
    </source>
</reference>
<dbReference type="EMBL" id="AP018164">
    <property type="protein sequence ID" value="BAX93091.1"/>
    <property type="molecule type" value="Genomic_DNA"/>
</dbReference>
<sequence length="43" mass="4456">MAYVAADALTRQVTATLVASHVWVATGRPFAALVPSERTGGRG</sequence>
<accession>A0A1Z4EJF8</accession>
<dbReference type="RefSeq" id="WP_258173988.1">
    <property type="nucleotide sequence ID" value="NZ_CP157314.1"/>
</dbReference>
<protein>
    <submittedName>
        <fullName evidence="1">Uncharacterized protein</fullName>
    </submittedName>
</protein>
<dbReference type="AlphaFoldDB" id="A0A1Z4EJF8"/>
<evidence type="ECO:0000313" key="1">
    <source>
        <dbReference type="EMBL" id="BAX93091.1"/>
    </source>
</evidence>
<evidence type="ECO:0000313" key="2">
    <source>
        <dbReference type="Proteomes" id="UP000217736"/>
    </source>
</evidence>
<dbReference type="Proteomes" id="UP000217736">
    <property type="component" value="Chromosome"/>
</dbReference>
<proteinExistence type="predicted"/>